<reference evidence="1" key="1">
    <citation type="submission" date="2016-06" db="UniProtKB">
        <authorList>
            <consortium name="WormBaseParasite"/>
        </authorList>
    </citation>
    <scope>IDENTIFICATION</scope>
</reference>
<dbReference type="SUPFAM" id="SSF54928">
    <property type="entry name" value="RNA-binding domain, RBD"/>
    <property type="match status" value="1"/>
</dbReference>
<dbReference type="InterPro" id="IPR012677">
    <property type="entry name" value="Nucleotide-bd_a/b_plait_sf"/>
</dbReference>
<proteinExistence type="predicted"/>
<organism evidence="1">
    <name type="scientific">Echinostoma caproni</name>
    <dbReference type="NCBI Taxonomy" id="27848"/>
    <lineage>
        <taxon>Eukaryota</taxon>
        <taxon>Metazoa</taxon>
        <taxon>Spiralia</taxon>
        <taxon>Lophotrochozoa</taxon>
        <taxon>Platyhelminthes</taxon>
        <taxon>Trematoda</taxon>
        <taxon>Digenea</taxon>
        <taxon>Plagiorchiida</taxon>
        <taxon>Echinostomata</taxon>
        <taxon>Echinostomatoidea</taxon>
        <taxon>Echinostomatidae</taxon>
        <taxon>Echinostoma</taxon>
    </lineage>
</organism>
<dbReference type="Gene3D" id="3.30.70.330">
    <property type="match status" value="1"/>
</dbReference>
<dbReference type="AlphaFoldDB" id="A0A183B865"/>
<accession>A0A183B865</accession>
<dbReference type="InterPro" id="IPR035979">
    <property type="entry name" value="RBD_domain_sf"/>
</dbReference>
<dbReference type="WBParaSite" id="ECPE_0001544001-mRNA-1">
    <property type="protein sequence ID" value="ECPE_0001544001-mRNA-1"/>
    <property type="gene ID" value="ECPE_0001544001"/>
</dbReference>
<protein>
    <submittedName>
        <fullName evidence="1">RRM domain-containing protein</fullName>
    </submittedName>
</protein>
<dbReference type="GO" id="GO:0003676">
    <property type="term" value="F:nucleic acid binding"/>
    <property type="evidence" value="ECO:0007669"/>
    <property type="project" value="InterPro"/>
</dbReference>
<name>A0A183B865_9TREM</name>
<sequence length="154" mass="17540">LLDTDEKRLAAAQARLVETSSYVLQIRPIPRKCTPGLLKDLCPLAIHIRFPTKSGAHYAFLVFRNEREMQLAQEMLANKLLNNKPLSVHICSRSPRNDQSDWCVPTARQMSDFNWNVLHVTHLARSTTRFDLGQVFRKASSIKFPTYEDGSSKG</sequence>
<dbReference type="CDD" id="cd00590">
    <property type="entry name" value="RRM_SF"/>
    <property type="match status" value="1"/>
</dbReference>
<evidence type="ECO:0000313" key="1">
    <source>
        <dbReference type="WBParaSite" id="ECPE_0001544001-mRNA-1"/>
    </source>
</evidence>